<sequence>MVRLVFCGHPVEQNLNKTLLVLIPKMSSPEYGQSVSSRDGRANPWKKPVVGWIKLNVDGAMLPSSARGFAAVVFRDANGQWILGFGRNIGCCTAVQAELKCRIQNLLATIDYIRIKHVYWESNLLADYLAKAARKIEPGLKEYPLLRMRFVSC</sequence>
<protein>
    <recommendedName>
        <fullName evidence="3">RNase H type-1 domain-containing protein</fullName>
    </recommendedName>
</protein>
<accession>A0A9D3UM84</accession>
<dbReference type="Proteomes" id="UP000828251">
    <property type="component" value="Unassembled WGS sequence"/>
</dbReference>
<evidence type="ECO:0000313" key="2">
    <source>
        <dbReference type="Proteomes" id="UP000828251"/>
    </source>
</evidence>
<name>A0A9D3UM84_9ROSI</name>
<dbReference type="OrthoDB" id="1002645at2759"/>
<dbReference type="InterPro" id="IPR012337">
    <property type="entry name" value="RNaseH-like_sf"/>
</dbReference>
<proteinExistence type="predicted"/>
<dbReference type="PANTHER" id="PTHR47723:SF19">
    <property type="entry name" value="POLYNUCLEOTIDYL TRANSFERASE, RIBONUCLEASE H-LIKE SUPERFAMILY PROTEIN"/>
    <property type="match status" value="1"/>
</dbReference>
<dbReference type="SUPFAM" id="SSF53098">
    <property type="entry name" value="Ribonuclease H-like"/>
    <property type="match status" value="1"/>
</dbReference>
<comment type="caution">
    <text evidence="1">The sequence shown here is derived from an EMBL/GenBank/DDBJ whole genome shotgun (WGS) entry which is preliminary data.</text>
</comment>
<dbReference type="CDD" id="cd06222">
    <property type="entry name" value="RNase_H_like"/>
    <property type="match status" value="1"/>
</dbReference>
<dbReference type="EMBL" id="JAIQCV010000011">
    <property type="protein sequence ID" value="KAH1047693.1"/>
    <property type="molecule type" value="Genomic_DNA"/>
</dbReference>
<dbReference type="AlphaFoldDB" id="A0A9D3UM84"/>
<evidence type="ECO:0008006" key="3">
    <source>
        <dbReference type="Google" id="ProtNLM"/>
    </source>
</evidence>
<dbReference type="InterPro" id="IPR044730">
    <property type="entry name" value="RNase_H-like_dom_plant"/>
</dbReference>
<keyword evidence="2" id="KW-1185">Reference proteome</keyword>
<dbReference type="PANTHER" id="PTHR47723">
    <property type="entry name" value="OS05G0353850 PROTEIN"/>
    <property type="match status" value="1"/>
</dbReference>
<dbReference type="InterPro" id="IPR053151">
    <property type="entry name" value="RNase_H-like"/>
</dbReference>
<reference evidence="1 2" key="1">
    <citation type="journal article" date="2021" name="Plant Biotechnol. J.">
        <title>Multi-omics assisted identification of the key and species-specific regulatory components of drought-tolerant mechanisms in Gossypium stocksii.</title>
        <authorList>
            <person name="Yu D."/>
            <person name="Ke L."/>
            <person name="Zhang D."/>
            <person name="Wu Y."/>
            <person name="Sun Y."/>
            <person name="Mei J."/>
            <person name="Sun J."/>
            <person name="Sun Y."/>
        </authorList>
    </citation>
    <scope>NUCLEOTIDE SEQUENCE [LARGE SCALE GENOMIC DNA]</scope>
    <source>
        <strain evidence="2">cv. E1</strain>
        <tissue evidence="1">Leaf</tissue>
    </source>
</reference>
<evidence type="ECO:0000313" key="1">
    <source>
        <dbReference type="EMBL" id="KAH1047693.1"/>
    </source>
</evidence>
<gene>
    <name evidence="1" type="ORF">J1N35_038477</name>
</gene>
<organism evidence="1 2">
    <name type="scientific">Gossypium stocksii</name>
    <dbReference type="NCBI Taxonomy" id="47602"/>
    <lineage>
        <taxon>Eukaryota</taxon>
        <taxon>Viridiplantae</taxon>
        <taxon>Streptophyta</taxon>
        <taxon>Embryophyta</taxon>
        <taxon>Tracheophyta</taxon>
        <taxon>Spermatophyta</taxon>
        <taxon>Magnoliopsida</taxon>
        <taxon>eudicotyledons</taxon>
        <taxon>Gunneridae</taxon>
        <taxon>Pentapetalae</taxon>
        <taxon>rosids</taxon>
        <taxon>malvids</taxon>
        <taxon>Malvales</taxon>
        <taxon>Malvaceae</taxon>
        <taxon>Malvoideae</taxon>
        <taxon>Gossypium</taxon>
    </lineage>
</organism>